<sequence>MAGAAPAGEREACIIDIGRCTEEQDGEQDAGGSALDANSENSALLSIDRRDPELNRLVQLRDGAAVELSKGNRAESETVQVNPIEIEAERLLEIDNDPKLKRVLQEWEKLFKVESLRVEKITARAIVVKNELYQLVGFYSVFQGVVLTAVAQTNLIKCSQSWGPAALSVLASIATLAGVCNKLNSYNKVKRTLKKATNDLKALQTRILSLKKSGKAFKFPQPTEMRRKSQGLELLYLWTAVSSLLLFSVITLASCLVVLCQRPSS</sequence>
<dbReference type="EMBL" id="OZ019893">
    <property type="protein sequence ID" value="CAK9189635.1"/>
    <property type="molecule type" value="Genomic_DNA"/>
</dbReference>
<name>A0ABP0T810_9BRYO</name>
<dbReference type="Proteomes" id="UP001497512">
    <property type="component" value="Chromosome 1"/>
</dbReference>
<proteinExistence type="predicted"/>
<evidence type="ECO:0008006" key="5">
    <source>
        <dbReference type="Google" id="ProtNLM"/>
    </source>
</evidence>
<dbReference type="PANTHER" id="PTHR33287">
    <property type="entry name" value="OS03G0453550 PROTEIN"/>
    <property type="match status" value="1"/>
</dbReference>
<keyword evidence="2" id="KW-0812">Transmembrane</keyword>
<evidence type="ECO:0000256" key="1">
    <source>
        <dbReference type="SAM" id="Coils"/>
    </source>
</evidence>
<reference evidence="3 4" key="1">
    <citation type="submission" date="2024-02" db="EMBL/GenBank/DDBJ databases">
        <authorList>
            <consortium name="ELIXIR-Norway"/>
            <consortium name="Elixir Norway"/>
        </authorList>
    </citation>
    <scope>NUCLEOTIDE SEQUENCE [LARGE SCALE GENOMIC DNA]</scope>
</reference>
<keyword evidence="2" id="KW-0472">Membrane</keyword>
<organism evidence="3 4">
    <name type="scientific">Sphagnum troendelagicum</name>
    <dbReference type="NCBI Taxonomy" id="128251"/>
    <lineage>
        <taxon>Eukaryota</taxon>
        <taxon>Viridiplantae</taxon>
        <taxon>Streptophyta</taxon>
        <taxon>Embryophyta</taxon>
        <taxon>Bryophyta</taxon>
        <taxon>Sphagnophytina</taxon>
        <taxon>Sphagnopsida</taxon>
        <taxon>Sphagnales</taxon>
        <taxon>Sphagnaceae</taxon>
        <taxon>Sphagnum</taxon>
    </lineage>
</organism>
<evidence type="ECO:0000313" key="4">
    <source>
        <dbReference type="Proteomes" id="UP001497512"/>
    </source>
</evidence>
<feature type="transmembrane region" description="Helical" evidence="2">
    <location>
        <begin position="162"/>
        <end position="181"/>
    </location>
</feature>
<keyword evidence="2" id="KW-1133">Transmembrane helix</keyword>
<feature type="coiled-coil region" evidence="1">
    <location>
        <begin position="186"/>
        <end position="213"/>
    </location>
</feature>
<dbReference type="PANTHER" id="PTHR33287:SF11">
    <property type="entry name" value="OS03G0778400 PROTEIN"/>
    <property type="match status" value="1"/>
</dbReference>
<feature type="transmembrane region" description="Helical" evidence="2">
    <location>
        <begin position="235"/>
        <end position="259"/>
    </location>
</feature>
<accession>A0ABP0T810</accession>
<evidence type="ECO:0000313" key="3">
    <source>
        <dbReference type="EMBL" id="CAK9189635.1"/>
    </source>
</evidence>
<keyword evidence="1" id="KW-0175">Coiled coil</keyword>
<gene>
    <name evidence="3" type="ORF">CSSPTR1EN2_LOCUS286</name>
</gene>
<keyword evidence="4" id="KW-1185">Reference proteome</keyword>
<evidence type="ECO:0000256" key="2">
    <source>
        <dbReference type="SAM" id="Phobius"/>
    </source>
</evidence>
<protein>
    <recommendedName>
        <fullName evidence="5">Transmembrane protein</fullName>
    </recommendedName>
</protein>